<evidence type="ECO:0000313" key="1">
    <source>
        <dbReference type="EMBL" id="EED67162.1"/>
    </source>
</evidence>
<sequence>MARKPSPRRTLTGMTKERAGRFLNRLAEVRSLGFQRLYITCNWENRRFVIESCAIEPPASENENIIAIDTNIEIETFVNVIIKFGAKREYHYRNRKNDDIENVLSADDMLIHLVPAYSHIALCKQKSILWSSALKYTPDPEIWCPDCGAAFRDRDD</sequence>
<protein>
    <submittedName>
        <fullName evidence="1">Uncharacterized protein</fullName>
    </submittedName>
</protein>
<gene>
    <name evidence="1" type="ORF">CtesDRAFT_PD2108</name>
</gene>
<accession>B7WRH7</accession>
<dbReference type="Proteomes" id="UP000003039">
    <property type="component" value="Unassembled WGS sequence"/>
</dbReference>
<dbReference type="AlphaFoldDB" id="B7WRH7"/>
<name>B7WRH7_COMTK</name>
<evidence type="ECO:0000313" key="2">
    <source>
        <dbReference type="Proteomes" id="UP000003039"/>
    </source>
</evidence>
<reference evidence="1 2" key="1">
    <citation type="journal article" date="2004" name="Appl. Environ. Microbiol.">
        <title>Mineralization of individual congeners of linear alkylbenzenesulfonate by defined pairs of heterotrophic bacteria.</title>
        <authorList>
            <person name="Schleheck D."/>
            <person name="Knepper T.P."/>
            <person name="Fischer K."/>
            <person name="Cook A.M."/>
        </authorList>
    </citation>
    <scope>NUCLEOTIDE SEQUENCE [LARGE SCALE GENOMIC DNA]</scope>
    <source>
        <strain evidence="2">DSM 14576 / KF-1</strain>
    </source>
</reference>
<proteinExistence type="predicted"/>
<dbReference type="RefSeq" id="WP_003054570.1">
    <property type="nucleotide sequence ID" value="NZ_AAUJ02000001.1"/>
</dbReference>
<organism evidence="1 2">
    <name type="scientific">Comamonas testosteroni (strain DSM 14576 / KF-1)</name>
    <name type="common">Pseudomonas testosteroni</name>
    <dbReference type="NCBI Taxonomy" id="399795"/>
    <lineage>
        <taxon>Bacteria</taxon>
        <taxon>Pseudomonadati</taxon>
        <taxon>Pseudomonadota</taxon>
        <taxon>Betaproteobacteria</taxon>
        <taxon>Burkholderiales</taxon>
        <taxon>Comamonadaceae</taxon>
        <taxon>Comamonas</taxon>
    </lineage>
</organism>
<comment type="caution">
    <text evidence="1">The sequence shown here is derived from an EMBL/GenBank/DDBJ whole genome shotgun (WGS) entry which is preliminary data.</text>
</comment>
<dbReference type="EMBL" id="AAUJ02000001">
    <property type="protein sequence ID" value="EED67162.1"/>
    <property type="molecule type" value="Genomic_DNA"/>
</dbReference>